<evidence type="ECO:0000313" key="2">
    <source>
        <dbReference type="Proteomes" id="UP000561438"/>
    </source>
</evidence>
<dbReference type="Proteomes" id="UP000561438">
    <property type="component" value="Unassembled WGS sequence"/>
</dbReference>
<reference evidence="1 2" key="1">
    <citation type="submission" date="2020-06" db="EMBL/GenBank/DDBJ databases">
        <title>Altererythrobacter sp. HHU K3-1.</title>
        <authorList>
            <person name="Zhang D."/>
            <person name="Xue H."/>
        </authorList>
    </citation>
    <scope>NUCLEOTIDE SEQUENCE [LARGE SCALE GENOMIC DNA]</scope>
    <source>
        <strain evidence="1 2">HHU K3-1</strain>
    </source>
</reference>
<proteinExistence type="predicted"/>
<name>A0A850GX75_9SPHN</name>
<accession>A0A850GX75</accession>
<evidence type="ECO:0000313" key="1">
    <source>
        <dbReference type="EMBL" id="NVD44184.1"/>
    </source>
</evidence>
<comment type="caution">
    <text evidence="1">The sequence shown here is derived from an EMBL/GenBank/DDBJ whole genome shotgun (WGS) entry which is preliminary data.</text>
</comment>
<dbReference type="EMBL" id="JABWGV010000001">
    <property type="protein sequence ID" value="NVD44184.1"/>
    <property type="molecule type" value="Genomic_DNA"/>
</dbReference>
<organism evidence="1 2">
    <name type="scientific">Qipengyuania atrilutea</name>
    <dbReference type="NCBI Taxonomy" id="2744473"/>
    <lineage>
        <taxon>Bacteria</taxon>
        <taxon>Pseudomonadati</taxon>
        <taxon>Pseudomonadota</taxon>
        <taxon>Alphaproteobacteria</taxon>
        <taxon>Sphingomonadales</taxon>
        <taxon>Erythrobacteraceae</taxon>
        <taxon>Qipengyuania</taxon>
    </lineage>
</organism>
<gene>
    <name evidence="1" type="ORF">HUV48_04010</name>
</gene>
<keyword evidence="2" id="KW-1185">Reference proteome</keyword>
<dbReference type="AlphaFoldDB" id="A0A850GX75"/>
<protein>
    <submittedName>
        <fullName evidence="1">Uncharacterized protein</fullName>
    </submittedName>
</protein>
<sequence>MIEEFRTIWHGCHAHSHSEFGRGASAQIAKWSLERAESVLKYAARGPVRIAPPESEAVTPHERSLEAVARNLAQGDRSQARLHAQWLVRPQAVEQLLRALDPIATGPAKLIRAA</sequence>